<dbReference type="AlphaFoldDB" id="A0AAE1HU54"/>
<accession>A0AAE1HU54</accession>
<evidence type="ECO:0000256" key="1">
    <source>
        <dbReference type="SAM" id="MobiDB-lite"/>
    </source>
</evidence>
<comment type="caution">
    <text evidence="2">The sequence shown here is derived from an EMBL/GenBank/DDBJ whole genome shotgun (WGS) entry which is preliminary data.</text>
</comment>
<sequence length="178" mass="19592">MCDLKASLQQLRVVGKTALKSYNKEANIHIKWANSVAKAVKKGTLDTHLLVKTSQLIKSETVLQPVIENDSSPTNIDVQSCSSRTPKQKGQSDEHIEAKSKRICASITASNDGGASTEWQKMCNSTPTVTIKERNTSKNGHLETVKDEPEPVSPQIYVSPNFLQVFLVLLQFLISEKG</sequence>
<dbReference type="GO" id="GO:0016874">
    <property type="term" value="F:ligase activity"/>
    <property type="evidence" value="ECO:0007669"/>
    <property type="project" value="UniProtKB-KW"/>
</dbReference>
<feature type="region of interest" description="Disordered" evidence="1">
    <location>
        <begin position="69"/>
        <end position="94"/>
    </location>
</feature>
<organism evidence="2 3">
    <name type="scientific">Frankliniella fusca</name>
    <dbReference type="NCBI Taxonomy" id="407009"/>
    <lineage>
        <taxon>Eukaryota</taxon>
        <taxon>Metazoa</taxon>
        <taxon>Ecdysozoa</taxon>
        <taxon>Arthropoda</taxon>
        <taxon>Hexapoda</taxon>
        <taxon>Insecta</taxon>
        <taxon>Pterygota</taxon>
        <taxon>Neoptera</taxon>
        <taxon>Paraneoptera</taxon>
        <taxon>Thysanoptera</taxon>
        <taxon>Terebrantia</taxon>
        <taxon>Thripoidea</taxon>
        <taxon>Thripidae</taxon>
        <taxon>Frankliniella</taxon>
    </lineage>
</organism>
<evidence type="ECO:0000313" key="2">
    <source>
        <dbReference type="EMBL" id="KAK3926805.1"/>
    </source>
</evidence>
<reference evidence="2" key="1">
    <citation type="submission" date="2021-07" db="EMBL/GenBank/DDBJ databases">
        <authorList>
            <person name="Catto M.A."/>
            <person name="Jacobson A."/>
            <person name="Kennedy G."/>
            <person name="Labadie P."/>
            <person name="Hunt B.G."/>
            <person name="Srinivasan R."/>
        </authorList>
    </citation>
    <scope>NUCLEOTIDE SEQUENCE</scope>
    <source>
        <strain evidence="2">PL_HMW_Pooled</strain>
        <tissue evidence="2">Head</tissue>
    </source>
</reference>
<keyword evidence="2" id="KW-0436">Ligase</keyword>
<feature type="compositionally biased region" description="Polar residues" evidence="1">
    <location>
        <begin position="69"/>
        <end position="89"/>
    </location>
</feature>
<reference evidence="2" key="2">
    <citation type="journal article" date="2023" name="BMC Genomics">
        <title>Pest status, molecular evolution, and epigenetic factors derived from the genome assembly of Frankliniella fusca, a thysanopteran phytovirus vector.</title>
        <authorList>
            <person name="Catto M.A."/>
            <person name="Labadie P.E."/>
            <person name="Jacobson A.L."/>
            <person name="Kennedy G.G."/>
            <person name="Srinivasan R."/>
            <person name="Hunt B.G."/>
        </authorList>
    </citation>
    <scope>NUCLEOTIDE SEQUENCE</scope>
    <source>
        <strain evidence="2">PL_HMW_Pooled</strain>
    </source>
</reference>
<name>A0AAE1HU54_9NEOP</name>
<gene>
    <name evidence="2" type="ORF">KUF71_015141</name>
</gene>
<protein>
    <submittedName>
        <fullName evidence="2">Alanine--tRNA ligase, chloroplastic/mitochondrial</fullName>
    </submittedName>
</protein>
<keyword evidence="3" id="KW-1185">Reference proteome</keyword>
<dbReference type="EMBL" id="JAHWGI010001270">
    <property type="protein sequence ID" value="KAK3926805.1"/>
    <property type="molecule type" value="Genomic_DNA"/>
</dbReference>
<dbReference type="Proteomes" id="UP001219518">
    <property type="component" value="Unassembled WGS sequence"/>
</dbReference>
<evidence type="ECO:0000313" key="3">
    <source>
        <dbReference type="Proteomes" id="UP001219518"/>
    </source>
</evidence>
<proteinExistence type="predicted"/>